<dbReference type="PANTHER" id="PTHR35340">
    <property type="entry name" value="PQQ ENZYME REPEAT PROTEIN-RELATED"/>
    <property type="match status" value="1"/>
</dbReference>
<dbReference type="Proteomes" id="UP000297910">
    <property type="component" value="Unassembled WGS sequence"/>
</dbReference>
<feature type="chain" id="PRO_5021412550" evidence="1">
    <location>
        <begin position="20"/>
        <end position="436"/>
    </location>
</feature>
<keyword evidence="3" id="KW-1185">Reference proteome</keyword>
<dbReference type="EMBL" id="PQXI01000068">
    <property type="protein sequence ID" value="TGO25996.1"/>
    <property type="molecule type" value="Genomic_DNA"/>
</dbReference>
<keyword evidence="1" id="KW-0732">Signal</keyword>
<feature type="signal peptide" evidence="1">
    <location>
        <begin position="1"/>
        <end position="19"/>
    </location>
</feature>
<comment type="caution">
    <text evidence="2">The sequence shown here is derived from an EMBL/GenBank/DDBJ whole genome shotgun (WGS) entry which is preliminary data.</text>
</comment>
<dbReference type="PANTHER" id="PTHR35340:SF5">
    <property type="entry name" value="ASST-DOMAIN-CONTAINING PROTEIN"/>
    <property type="match status" value="1"/>
</dbReference>
<name>A0A4Z1FMZ6_9HELO</name>
<protein>
    <submittedName>
        <fullName evidence="2">Uncharacterized protein</fullName>
    </submittedName>
</protein>
<reference evidence="2 3" key="1">
    <citation type="submission" date="2017-12" db="EMBL/GenBank/DDBJ databases">
        <title>Comparative genomics of Botrytis spp.</title>
        <authorList>
            <person name="Valero-Jimenez C.A."/>
            <person name="Tapia P."/>
            <person name="Veloso J."/>
            <person name="Silva-Moreno E."/>
            <person name="Staats M."/>
            <person name="Valdes J.H."/>
            <person name="Van Kan J.A.L."/>
        </authorList>
    </citation>
    <scope>NUCLEOTIDE SEQUENCE [LARGE SCALE GENOMIC DNA]</scope>
    <source>
        <strain evidence="2 3">Bp0003</strain>
    </source>
</reference>
<accession>A0A4Z1FMZ6</accession>
<evidence type="ECO:0000313" key="2">
    <source>
        <dbReference type="EMBL" id="TGO25996.1"/>
    </source>
</evidence>
<sequence length="436" mass="47727">MSLATLSIFTILSASLTSATYNNAPTPIPLLASRSSVIFDNSINDATWPWHIYQTAPEAHPPVFEILWNGEALEPGSIALTPVNFAGTNATKDTAPLLMSSWGDLVWQGPNSGPLSPSLNGSYYLTYWNGYVLEGRNASIGYGNLTILDKHYEPAAVVCPNLGINVQAGIPHDCDIDYNEQYLTPLGTFLVTVYNLTQMDLSSVNGSAEGYLLDAQIHEIDIAASESIWKWSSMDHIPLNASQLPLTDMAANESVAWDYVHINSVSPYGTDKLLVSGRHTWDVFAIDRSSGDIVWNYNGIYGGDFGAVPEEATFLAIPYSRPRFRRKLHHILQLWQAGPGLNQTAFKWQTTFGAENDVATYRAQKASWYGELKTAPQLVVLQNGTAYMSWNGATHVAGWNIYSGSADNSTTYTLKGIARSRGFETAVDLGTGCYMV</sequence>
<proteinExistence type="predicted"/>
<dbReference type="InterPro" id="IPR053143">
    <property type="entry name" value="Arylsulfate_ST"/>
</dbReference>
<dbReference type="Pfam" id="PF14269">
    <property type="entry name" value="Arylsulfotran_2"/>
    <property type="match status" value="1"/>
</dbReference>
<dbReference type="AlphaFoldDB" id="A0A4Z1FMZ6"/>
<gene>
    <name evidence="2" type="ORF">BPAE_0068g00300</name>
</gene>
<evidence type="ECO:0000256" key="1">
    <source>
        <dbReference type="SAM" id="SignalP"/>
    </source>
</evidence>
<organism evidence="2 3">
    <name type="scientific">Botrytis paeoniae</name>
    <dbReference type="NCBI Taxonomy" id="278948"/>
    <lineage>
        <taxon>Eukaryota</taxon>
        <taxon>Fungi</taxon>
        <taxon>Dikarya</taxon>
        <taxon>Ascomycota</taxon>
        <taxon>Pezizomycotina</taxon>
        <taxon>Leotiomycetes</taxon>
        <taxon>Helotiales</taxon>
        <taxon>Sclerotiniaceae</taxon>
        <taxon>Botrytis</taxon>
    </lineage>
</organism>
<dbReference type="InterPro" id="IPR039535">
    <property type="entry name" value="ASST-like"/>
</dbReference>
<evidence type="ECO:0000313" key="3">
    <source>
        <dbReference type="Proteomes" id="UP000297910"/>
    </source>
</evidence>